<proteinExistence type="inferred from homology"/>
<dbReference type="AlphaFoldDB" id="A0A4Y1S1H9"/>
<evidence type="ECO:0000256" key="7">
    <source>
        <dbReference type="RuleBase" id="RU004549"/>
    </source>
</evidence>
<evidence type="ECO:0000256" key="5">
    <source>
        <dbReference type="ARBA" id="ARBA00023242"/>
    </source>
</evidence>
<dbReference type="InterPro" id="IPR053793">
    <property type="entry name" value="PB1-like"/>
</dbReference>
<sequence>MWRWQMVDAYDLEYMEGNRAIVYSSKSGHASYPHPGTYLQGSDKLGVGIRNDAACSNLSVDSSVHYELVSAEYLGDGVVTEPCWLNFMREWGPTIVYNSRTELDKISMEGVLGSGGGGGGGGSAGGSLIMSTLSKEDNLAMSSEDSSSPDESELELCLGLSLGGGGGGCLGKAQQGPRGQYARILTAKDFPSVRSSLSSSSASSSSSSSSSLSSANVTAGTKRSADSVAAANGASQVVGWPPIRTYRMNIDEKSECKNTAGKANSGNAKEKGHLRASLFVKVNMDGTPIGRKVNLSAQSCYEALAQTLEDMFDGPSMHLNSIQFIGLLEFELHNDPSIHCGIILPSSLGMPIKWKKK</sequence>
<comment type="subunit">
    <text evidence="2 7">Homodimers and heterodimers.</text>
</comment>
<keyword evidence="4 7" id="KW-0804">Transcription</keyword>
<evidence type="ECO:0000256" key="1">
    <source>
        <dbReference type="ARBA" id="ARBA00004123"/>
    </source>
</evidence>
<dbReference type="PANTHER" id="PTHR48166:SF4">
    <property type="entry name" value="OS03G0142900 PROTEIN"/>
    <property type="match status" value="1"/>
</dbReference>
<dbReference type="EMBL" id="AP019304">
    <property type="protein sequence ID" value="BBH10132.1"/>
    <property type="molecule type" value="Genomic_DNA"/>
</dbReference>
<comment type="function">
    <text evidence="7">Aux/IAA proteins are short-lived transcriptional factors that function as repressors of early auxin response genes at low auxin concentrations.</text>
</comment>
<dbReference type="Gene3D" id="3.10.20.90">
    <property type="entry name" value="Phosphatidylinositol 3-kinase Catalytic Subunit, Chain A, domain 1"/>
    <property type="match status" value="1"/>
</dbReference>
<dbReference type="PANTHER" id="PTHR48166">
    <property type="entry name" value="EXPRESSED PROTEIN"/>
    <property type="match status" value="1"/>
</dbReference>
<keyword evidence="6 7" id="KW-0927">Auxin signaling pathway</keyword>
<evidence type="ECO:0000256" key="2">
    <source>
        <dbReference type="ARBA" id="ARBA00011726"/>
    </source>
</evidence>
<comment type="subcellular location">
    <subcellularLocation>
        <location evidence="1 7">Nucleus</location>
    </subcellularLocation>
</comment>
<name>A0A4Y1S1H9_PRUDU</name>
<feature type="domain" description="PB1" evidence="9">
    <location>
        <begin position="277"/>
        <end position="357"/>
    </location>
</feature>
<comment type="similarity">
    <text evidence="7">Belongs to the Aux/IAA family.</text>
</comment>
<dbReference type="Pfam" id="PF06101">
    <property type="entry name" value="Vps62"/>
    <property type="match status" value="1"/>
</dbReference>
<dbReference type="GO" id="GO:0009734">
    <property type="term" value="P:auxin-activated signaling pathway"/>
    <property type="evidence" value="ECO:0007669"/>
    <property type="project" value="UniProtKB-UniRule"/>
</dbReference>
<evidence type="ECO:0000313" key="10">
    <source>
        <dbReference type="EMBL" id="BBH10132.1"/>
    </source>
</evidence>
<dbReference type="Pfam" id="PF02309">
    <property type="entry name" value="AUX_IAA"/>
    <property type="match status" value="1"/>
</dbReference>
<organism evidence="10">
    <name type="scientific">Prunus dulcis</name>
    <name type="common">Almond</name>
    <name type="synonym">Amygdalus dulcis</name>
    <dbReference type="NCBI Taxonomy" id="3755"/>
    <lineage>
        <taxon>Eukaryota</taxon>
        <taxon>Viridiplantae</taxon>
        <taxon>Streptophyta</taxon>
        <taxon>Embryophyta</taxon>
        <taxon>Tracheophyta</taxon>
        <taxon>Spermatophyta</taxon>
        <taxon>Magnoliopsida</taxon>
        <taxon>eudicotyledons</taxon>
        <taxon>Gunneridae</taxon>
        <taxon>Pentapetalae</taxon>
        <taxon>rosids</taxon>
        <taxon>fabids</taxon>
        <taxon>Rosales</taxon>
        <taxon>Rosaceae</taxon>
        <taxon>Amygdaloideae</taxon>
        <taxon>Amygdaleae</taxon>
        <taxon>Prunus</taxon>
    </lineage>
</organism>
<accession>A0A4Y1S1H9</accession>
<keyword evidence="5 7" id="KW-0539">Nucleus</keyword>
<evidence type="ECO:0000259" key="9">
    <source>
        <dbReference type="PROSITE" id="PS51745"/>
    </source>
</evidence>
<gene>
    <name evidence="10" type="ORF">Prudu_022826</name>
</gene>
<evidence type="ECO:0000256" key="6">
    <source>
        <dbReference type="ARBA" id="ARBA00023294"/>
    </source>
</evidence>
<evidence type="ECO:0000256" key="4">
    <source>
        <dbReference type="ARBA" id="ARBA00023163"/>
    </source>
</evidence>
<dbReference type="InterPro" id="IPR009291">
    <property type="entry name" value="Vps62"/>
</dbReference>
<protein>
    <recommendedName>
        <fullName evidence="7">Auxin-responsive protein</fullName>
    </recommendedName>
</protein>
<feature type="region of interest" description="Disordered" evidence="8">
    <location>
        <begin position="195"/>
        <end position="215"/>
    </location>
</feature>
<evidence type="ECO:0000256" key="3">
    <source>
        <dbReference type="ARBA" id="ARBA00023015"/>
    </source>
</evidence>
<keyword evidence="3 7" id="KW-0805">Transcription regulation</keyword>
<evidence type="ECO:0000256" key="8">
    <source>
        <dbReference type="SAM" id="MobiDB-lite"/>
    </source>
</evidence>
<reference evidence="10" key="1">
    <citation type="journal article" date="2019" name="Science">
        <title>Mutation of a bHLH transcription factor allowed almond domestication.</title>
        <authorList>
            <person name="Sanchez-Perez R."/>
            <person name="Pavan S."/>
            <person name="Mazzeo R."/>
            <person name="Moldovan C."/>
            <person name="Aiese Cigliano R."/>
            <person name="Del Cueto J."/>
            <person name="Ricciardi F."/>
            <person name="Lotti C."/>
            <person name="Ricciardi L."/>
            <person name="Dicenta F."/>
            <person name="Lopez-Marques R.L."/>
            <person name="Lindberg Moller B."/>
        </authorList>
    </citation>
    <scope>NUCLEOTIDE SEQUENCE</scope>
</reference>
<dbReference type="GO" id="GO:0005634">
    <property type="term" value="C:nucleus"/>
    <property type="evidence" value="ECO:0007669"/>
    <property type="project" value="UniProtKB-SubCell"/>
</dbReference>
<dbReference type="InterPro" id="IPR033389">
    <property type="entry name" value="AUX/IAA_dom"/>
</dbReference>
<dbReference type="PROSITE" id="PS51745">
    <property type="entry name" value="PB1"/>
    <property type="match status" value="1"/>
</dbReference>
<keyword evidence="7" id="KW-0678">Repressor</keyword>